<keyword evidence="6 7" id="KW-0472">Membrane</keyword>
<feature type="transmembrane region" description="Helical" evidence="7">
    <location>
        <begin position="131"/>
        <end position="160"/>
    </location>
</feature>
<keyword evidence="5 7" id="KW-1133">Transmembrane helix</keyword>
<evidence type="ECO:0000256" key="3">
    <source>
        <dbReference type="ARBA" id="ARBA00022475"/>
    </source>
</evidence>
<dbReference type="KEGG" id="kro:BVG79_02075"/>
<feature type="transmembrane region" description="Helical" evidence="7">
    <location>
        <begin position="185"/>
        <end position="207"/>
    </location>
</feature>
<feature type="transmembrane region" description="Helical" evidence="7">
    <location>
        <begin position="73"/>
        <end position="96"/>
    </location>
</feature>
<dbReference type="RefSeq" id="WP_085786816.1">
    <property type="nucleotide sequence ID" value="NZ_CP019937.1"/>
</dbReference>
<dbReference type="PANTHER" id="PTHR30065:SF1">
    <property type="entry name" value="SURFACE PRESENTATION OF ANTIGENS PROTEIN SPAR"/>
    <property type="match status" value="1"/>
</dbReference>
<dbReference type="PANTHER" id="PTHR30065">
    <property type="entry name" value="FLAGELLAR BIOSYNTHETIC PROTEIN FLIR"/>
    <property type="match status" value="1"/>
</dbReference>
<dbReference type="GO" id="GO:0006605">
    <property type="term" value="P:protein targeting"/>
    <property type="evidence" value="ECO:0007669"/>
    <property type="project" value="InterPro"/>
</dbReference>
<feature type="transmembrane region" description="Helical" evidence="7">
    <location>
        <begin position="219"/>
        <end position="252"/>
    </location>
</feature>
<evidence type="ECO:0000256" key="5">
    <source>
        <dbReference type="ARBA" id="ARBA00022989"/>
    </source>
</evidence>
<dbReference type="InterPro" id="IPR002010">
    <property type="entry name" value="T3SS_IM_R"/>
</dbReference>
<dbReference type="STRING" id="92947.BVG79_02075"/>
<evidence type="ECO:0000256" key="6">
    <source>
        <dbReference type="ARBA" id="ARBA00023136"/>
    </source>
</evidence>
<protein>
    <submittedName>
        <fullName evidence="8">Flagellar biosynthetic protein FliR</fullName>
    </submittedName>
</protein>
<keyword evidence="8" id="KW-0966">Cell projection</keyword>
<dbReference type="Pfam" id="PF01311">
    <property type="entry name" value="Bac_export_1"/>
    <property type="match status" value="1"/>
</dbReference>
<keyword evidence="8" id="KW-0969">Cilium</keyword>
<reference evidence="8 9" key="1">
    <citation type="submission" date="2017-02" db="EMBL/GenBank/DDBJ databases">
        <title>Ketogulonicigenium robustum SPU B003 Genome sequencing and assembly.</title>
        <authorList>
            <person name="Li Y."/>
            <person name="Liu L."/>
            <person name="Wang C."/>
            <person name="Zhang M."/>
            <person name="Zhang T."/>
            <person name="Zhang Y."/>
        </authorList>
    </citation>
    <scope>NUCLEOTIDE SEQUENCE [LARGE SCALE GENOMIC DNA]</scope>
    <source>
        <strain evidence="8 9">SPU_B003</strain>
    </source>
</reference>
<evidence type="ECO:0000313" key="8">
    <source>
        <dbReference type="EMBL" id="ARO15415.1"/>
    </source>
</evidence>
<evidence type="ECO:0000256" key="4">
    <source>
        <dbReference type="ARBA" id="ARBA00022692"/>
    </source>
</evidence>
<feature type="transmembrane region" description="Helical" evidence="7">
    <location>
        <begin position="12"/>
        <end position="32"/>
    </location>
</feature>
<accession>A0A1W6P1M4</accession>
<gene>
    <name evidence="8" type="primary">fliR</name>
    <name evidence="8" type="ORF">BVG79_02075</name>
</gene>
<keyword evidence="3" id="KW-1003">Cell membrane</keyword>
<dbReference type="EMBL" id="CP019937">
    <property type="protein sequence ID" value="ARO15415.1"/>
    <property type="molecule type" value="Genomic_DNA"/>
</dbReference>
<keyword evidence="4 7" id="KW-0812">Transmembrane</keyword>
<sequence>MNDLQALVDVSQPFAFAAFLAFLRVGAFAALLPAFGEQTLPMRVRLAVALALTTLVLPAVVDQLPAQPDSLAATGHIVVIEVAAGLVFGLGVRLLVWALEFAGALASQSVGVAQLFGSGMTAEPSSAFSQVFVLTGFALACAMGLPLHAVAMMIGSYSIIPSGSFPTPDLLAATLLPGFQNSFGLAVRLAGPFFIAGLLYNLTLGFVNRAMPQMMVTFVGAPALTGAGLILLLVASPVLLGIWVRALIAAFATPFGPSL</sequence>
<comment type="similarity">
    <text evidence="2">Belongs to the FliR/MopE/SpaR family.</text>
</comment>
<evidence type="ECO:0000256" key="7">
    <source>
        <dbReference type="SAM" id="Phobius"/>
    </source>
</evidence>
<evidence type="ECO:0000256" key="1">
    <source>
        <dbReference type="ARBA" id="ARBA00004651"/>
    </source>
</evidence>
<dbReference type="OrthoDB" id="9779817at2"/>
<evidence type="ECO:0000313" key="9">
    <source>
        <dbReference type="Proteomes" id="UP000242447"/>
    </source>
</evidence>
<organism evidence="8 9">
    <name type="scientific">Ketogulonicigenium robustum</name>
    <dbReference type="NCBI Taxonomy" id="92947"/>
    <lineage>
        <taxon>Bacteria</taxon>
        <taxon>Pseudomonadati</taxon>
        <taxon>Pseudomonadota</taxon>
        <taxon>Alphaproteobacteria</taxon>
        <taxon>Rhodobacterales</taxon>
        <taxon>Roseobacteraceae</taxon>
        <taxon>Ketogulonicigenium</taxon>
    </lineage>
</organism>
<comment type="subcellular location">
    <subcellularLocation>
        <location evidence="1">Cell membrane</location>
        <topology evidence="1">Multi-pass membrane protein</topology>
    </subcellularLocation>
</comment>
<keyword evidence="8" id="KW-0282">Flagellum</keyword>
<dbReference type="PRINTS" id="PR00953">
    <property type="entry name" value="TYPE3IMRPROT"/>
</dbReference>
<dbReference type="AlphaFoldDB" id="A0A1W6P1M4"/>
<name>A0A1W6P1M4_9RHOB</name>
<dbReference type="Proteomes" id="UP000242447">
    <property type="component" value="Chromosome"/>
</dbReference>
<feature type="transmembrane region" description="Helical" evidence="7">
    <location>
        <begin position="44"/>
        <end position="61"/>
    </location>
</feature>
<evidence type="ECO:0000256" key="2">
    <source>
        <dbReference type="ARBA" id="ARBA00009772"/>
    </source>
</evidence>
<proteinExistence type="inferred from homology"/>
<dbReference type="GO" id="GO:0005886">
    <property type="term" value="C:plasma membrane"/>
    <property type="evidence" value="ECO:0007669"/>
    <property type="project" value="UniProtKB-SubCell"/>
</dbReference>
<keyword evidence="9" id="KW-1185">Reference proteome</keyword>